<reference evidence="6" key="2">
    <citation type="submission" date="2021-08" db="EMBL/GenBank/DDBJ databases">
        <authorList>
            <person name="Gostincar C."/>
            <person name="Sun X."/>
            <person name="Song Z."/>
            <person name="Gunde-Cimerman N."/>
        </authorList>
    </citation>
    <scope>NUCLEOTIDE SEQUENCE</scope>
    <source>
        <strain evidence="6">EXF-9911</strain>
    </source>
</reference>
<feature type="region of interest" description="Disordered" evidence="1">
    <location>
        <begin position="1037"/>
        <end position="1116"/>
    </location>
</feature>
<feature type="compositionally biased region" description="Low complexity" evidence="1">
    <location>
        <begin position="2609"/>
        <end position="2627"/>
    </location>
</feature>
<feature type="compositionally biased region" description="Basic and acidic residues" evidence="1">
    <location>
        <begin position="2642"/>
        <end position="2651"/>
    </location>
</feature>
<organism evidence="6 7">
    <name type="scientific">Aureobasidium melanogenum</name>
    <name type="common">Aureobasidium pullulans var. melanogenum</name>
    <dbReference type="NCBI Taxonomy" id="46634"/>
    <lineage>
        <taxon>Eukaryota</taxon>
        <taxon>Fungi</taxon>
        <taxon>Dikarya</taxon>
        <taxon>Ascomycota</taxon>
        <taxon>Pezizomycotina</taxon>
        <taxon>Dothideomycetes</taxon>
        <taxon>Dothideomycetidae</taxon>
        <taxon>Dothideales</taxon>
        <taxon>Saccotheciaceae</taxon>
        <taxon>Aureobasidium</taxon>
    </lineage>
</organism>
<dbReference type="InterPro" id="IPR019449">
    <property type="entry name" value="FMP27_WPPW_RBG"/>
</dbReference>
<evidence type="ECO:0000256" key="2">
    <source>
        <dbReference type="SAM" id="Phobius"/>
    </source>
</evidence>
<dbReference type="InterPro" id="IPR045167">
    <property type="entry name" value="Hobbit"/>
</dbReference>
<dbReference type="Pfam" id="PF10344">
    <property type="entry name" value="Hobbit"/>
    <property type="match status" value="2"/>
</dbReference>
<dbReference type="Proteomes" id="UP000779574">
    <property type="component" value="Unassembled WGS sequence"/>
</dbReference>
<dbReference type="OrthoDB" id="1562405at2759"/>
<dbReference type="InterPro" id="IPR019415">
    <property type="entry name" value="FMP27_SW_RBG"/>
</dbReference>
<keyword evidence="2" id="KW-0472">Membrane</keyword>
<evidence type="ECO:0000313" key="7">
    <source>
        <dbReference type="Proteomes" id="UP000779574"/>
    </source>
</evidence>
<feature type="compositionally biased region" description="Basic and acidic residues" evidence="1">
    <location>
        <begin position="702"/>
        <end position="717"/>
    </location>
</feature>
<protein>
    <submittedName>
        <fullName evidence="6">Uncharacterized protein</fullName>
    </submittedName>
</protein>
<feature type="compositionally biased region" description="Polar residues" evidence="1">
    <location>
        <begin position="2854"/>
        <end position="2870"/>
    </location>
</feature>
<dbReference type="EMBL" id="JAHFXF010000015">
    <property type="protein sequence ID" value="KAG9700500.1"/>
    <property type="molecule type" value="Genomic_DNA"/>
</dbReference>
<evidence type="ECO:0000259" key="3">
    <source>
        <dbReference type="SMART" id="SM01214"/>
    </source>
</evidence>
<feature type="compositionally biased region" description="Polar residues" evidence="1">
    <location>
        <begin position="2901"/>
        <end position="2910"/>
    </location>
</feature>
<feature type="domain" description="FMP27/BLTP2/Hobbit GFWDK motif-containing RBG unit" evidence="3">
    <location>
        <begin position="1246"/>
        <end position="1405"/>
    </location>
</feature>
<feature type="region of interest" description="Disordered" evidence="1">
    <location>
        <begin position="1901"/>
        <end position="1928"/>
    </location>
</feature>
<feature type="compositionally biased region" description="Polar residues" evidence="1">
    <location>
        <begin position="2817"/>
        <end position="2837"/>
    </location>
</feature>
<name>A0A9P8EXK4_AURME</name>
<evidence type="ECO:0000259" key="5">
    <source>
        <dbReference type="SMART" id="SM01216"/>
    </source>
</evidence>
<dbReference type="InterPro" id="IPR019441">
    <property type="entry name" value="FMP27/BLTP2/Hobbit_GFWDK_RBG"/>
</dbReference>
<feature type="compositionally biased region" description="Basic and acidic residues" evidence="1">
    <location>
        <begin position="1910"/>
        <end position="1925"/>
    </location>
</feature>
<evidence type="ECO:0000259" key="4">
    <source>
        <dbReference type="SMART" id="SM01215"/>
    </source>
</evidence>
<comment type="caution">
    <text evidence="6">The sequence shown here is derived from an EMBL/GenBank/DDBJ whole genome shotgun (WGS) entry which is preliminary data.</text>
</comment>
<dbReference type="SMART" id="SM01214">
    <property type="entry name" value="Fmp27_GFWDK"/>
    <property type="match status" value="1"/>
</dbReference>
<gene>
    <name evidence="6" type="ORF">KCU76_g742</name>
</gene>
<dbReference type="PANTHER" id="PTHR15678:SF6">
    <property type="entry name" value="BRIDGE-LIKE LIPID TRANSFER PROTEIN FAMILY MEMBER 2"/>
    <property type="match status" value="1"/>
</dbReference>
<feature type="compositionally biased region" description="Polar residues" evidence="1">
    <location>
        <begin position="1991"/>
        <end position="2016"/>
    </location>
</feature>
<sequence>MPLPTASFVGGVLVLAYLSSFVLFALLRILTGISIQRIGYSGLCRVAFSPKDGIKIYVRGIGLSLHRPTFAQPTWISLYVTEPQVVVDLRALQNSAKNVETEEKTPSQKDGASQWKKLTEVKDKIKRLHTKIRYLCLVDLVADTSSVVIKEVGTITVERITLAVDTRAKMVDRSRLFQHDQTKASSHTPAEWKSTIRSILFTPEGKESSEILDGLSLSVHGFLHPHLEGLRDASIALKLGRLDIPYDDVLDANEKLHQIRGITKHETRDSASVQAPKIAINDVLKEPQDIQDREEKLMEAVEESREFLGSVLKGIQEFQLAIGFLGLSRRIRSLPTSGQHVYFNMAMKELGLDLLRLDSRSPAHRMYFSPTDVAHQALLTAISISAGVDDGHDHPERMLYVPMITATVKTTLPSKTIQKPDDATNVRERNSNILFANLVCTSPSVDLDPKHLPLLLAIAKVRQESSKTSKAPLLTGRGFLSRLLPKAIVKIAIQEPVVRVSLPPLSPAYTGDVEYDLLILSTSTMSLDIDSQHSSTESAIKYGLHLHYRQTSSQLYYQTNAGQKHDLLQTETIEVKVDVNVLPQPEVLVYGRFQTFSVFLVRTEISEGIRQIVKAARRETDTNSGSTVVKKPSFLRQIPDWLQHVSIQGADFNVELAGVDQAVSKYARGFALQLESWSAEYKAHREDVYVPVPRRRSLSRSFSRERNDRSTTPEAPRKKQTLLTDGRRLAVHIQGLEGHIIDAVEDSTADPFINLPKFEVAFSTSSDIQGPLFHINSHAKSLQVEYSLYKHFSIGVAVLTFRRMFLSLGPHHLDEERKKHQPSSTVKTRDDSKYDQILMSEVTTIDFKANLIQVKAEMPADPPLMIQIFGADCGRHRWATPFARLKVVRLLAGTPNMKHVWSRIVSVKNLRFDLREMKMKTAQKTEIAKSLDFTTDVIRIGVPHGMVLHTIFDNIVNTVKSVEQLHHHFSTGTLEYILAKHPEGPKKIPRISVRAQLLLFEIEDSGFEWKLGTIYRAGLIEQQQRLAREEAFRLKVKNAESQRQRRGSRVRANSQQPPPSRRRSSSRPATSHHRRSKSAHSIHTLREEDEESSSEKRRGRGRGRRLRYNTEGRADFNGANTRTVEKAHAKLQEFNAQSWKKRIDRAMNSQSHAIKELRGILWGMNDLPDEFEQSENVMAIPQRPALMAAIISDVGVIIDKPSFALDQYPHFLHDIGKGMPLDMKYGLLVPMNLKVTMGEARVMLRDYPLPLLHVSAIRPGQSPRLASLSLSTDFVIAEEFQGIESQRHINVVVVPKHKFGKDDKEKNFSIDVRRTISAVKTYSDMKIDINTSSPTRITWGTSYQPAIQDMMQVIENFTKPPMDPSDRVGFWDKIRLSFHSRLDINWKGDGDVHLCLKGSRDPYVVTGLGAGFVMVWRNQVRWRIAQDDDPRKFMTVDSGDYVLAIPDYNYYARQINEDEGTDSQSGSSSTNSRKATAAFKKVVMKLSGNVQWMAGLTFEREVKNDKRSFDFCPHYKVKLRHPDYAKAPPGETYDAFKDFRSHWIHGSIAISAPQDRDWNVANLQPSKNYNSVHLTPRFFTHFYNWWSLFSGVMSLPVRQGPLWGSMEKSSKKFGRHLGTIKYNLLFSPLFISHLYKHKDAEDYQNDVVSATGLKMKLDSFMLDLHQRRETFELPATGEKKAKRTTAMKINQCQLDFISADIRAVSASIKGTNTSDLDKADEATLASYHTSNVTHVDMSKFTIPDNDLTWIDMDDFVELDWILPAETNPATKILPLAFAPRFTYFRQTDHGDSVSGDTTRSSIFGDEPTHYCVMSKRNDPRRVQADLIESRIHRIEEQLAHNERAVGEQEVKVVRTHEGDEQLNERLRALKNHTEALQKKHEFLCELLDVLIDKLQQEDPSIAAEIDTDELPDRDAEKDKLPKEDTNPIADYTSDFNNRFVVHNAQIKWNNSLRNIILRYVHQVSQRRGFVYYMSRRAVKFILDILEEQKKSSPQAQDNRNNSTVSSDTSFLPQTPNQEEEMAVQDRIDQLLNDGRQFVNADDPETQECTETTGKEGGGEGISTEYTPQNTYHFRLIAPQIQLQSEKNPKSVMLVAAKGMQLRVVQIMDKERVMDEISGLVQTRFTAAMDSMQVFVASTKTFSTDYLHMYSGNRYGGKAGEFWPPWVPLEVMFEFQVNPYGFSRVVHRTSASLRYDKYNNLRLKYNDDVSGGDGDKAQSPDASDPRMDHIYIEFPHFRAICDSNQYFAMYIIVLDLLLYSEPLEKTRSERLEKIMLASDFSDLRGAPEMVEMLQARIRQLEDIKMHFQVNEKFLDRQGWKDRIALDADLAACEDELFFMMKAITTSQSRVEDRNQEESPGLLRWLISSKEIAWHLIRGENESLLEFQLKDGLFDRTDNNDGSNYSCVEIGRINGFNLLPNAVYPEIIAPYIDPARGYTKQKDMKMLRVQWLMLEAIAGIPVVDYFEVNVMPLRVQLEREIAKKLFEYLFPGVGGNAFEGGGFSPFMVRNMAVPEDDEEDSDEKKDNLPQDESSSGHKLQGVGTGAGELGHRLQPTLKLPEGKVPVKNGKHKGLGISHSTASLHNLHWNPFSHSDKSSSSIAKKQNNNTASSSSLVSRSPSQRSSETNSLAESEMSKKKSNKKGKSDKDDKNDDLSLMLSRASNYMTLAFFKVPSMVLCLSYKGQGKRNLEDVHDLVFRMPTLEYRNKTWSNLDLALQIKKDLIKALISHAGAIVGNKFHHHRPSRQAAASKLREIANLSTMHINNETEGVRNSGESTPITTSSIVEEEDEAEDEDDTPARPSFTSGRPSVFDDHHMESSPNSLFATRTKSITPSLTRSLETEGGPVPPPRPRPQTGYSHMSRTYTNASSLHTPHRKSEESRARSTSIGSEKKGLFGRLRPGTSASNHSSAMGSEHKNGTASAQSDGTDDEGFKSRLLLGGQKLLNKLPHGGKG</sequence>
<feature type="domain" description="FMP27 SW motif-containing RBG unit" evidence="4">
    <location>
        <begin position="1126"/>
        <end position="1228"/>
    </location>
</feature>
<feature type="compositionally biased region" description="Low complexity" evidence="1">
    <location>
        <begin position="2935"/>
        <end position="2946"/>
    </location>
</feature>
<evidence type="ECO:0000313" key="6">
    <source>
        <dbReference type="EMBL" id="KAG9700500.1"/>
    </source>
</evidence>
<feature type="domain" description="FMP27 WPPW motif-containing RBG unit" evidence="5">
    <location>
        <begin position="1652"/>
        <end position="2171"/>
    </location>
</feature>
<keyword evidence="2" id="KW-0812">Transmembrane</keyword>
<feature type="transmembrane region" description="Helical" evidence="2">
    <location>
        <begin position="6"/>
        <end position="27"/>
    </location>
</feature>
<reference evidence="6" key="1">
    <citation type="journal article" date="2021" name="J Fungi (Basel)">
        <title>Virulence traits and population genomics of the black yeast Aureobasidium melanogenum.</title>
        <authorList>
            <person name="Cernosa A."/>
            <person name="Sun X."/>
            <person name="Gostincar C."/>
            <person name="Fang C."/>
            <person name="Gunde-Cimerman N."/>
            <person name="Song Z."/>
        </authorList>
    </citation>
    <scope>NUCLEOTIDE SEQUENCE</scope>
    <source>
        <strain evidence="6">EXF-9911</strain>
    </source>
</reference>
<keyword evidence="2" id="KW-1133">Transmembrane helix</keyword>
<dbReference type="PANTHER" id="PTHR15678">
    <property type="entry name" value="ANTIGEN MLAA-22-RELATED"/>
    <property type="match status" value="1"/>
</dbReference>
<feature type="compositionally biased region" description="Polar residues" evidence="1">
    <location>
        <begin position="2772"/>
        <end position="2783"/>
    </location>
</feature>
<feature type="region of interest" description="Disordered" evidence="1">
    <location>
        <begin position="700"/>
        <end position="721"/>
    </location>
</feature>
<feature type="region of interest" description="Disordered" evidence="1">
    <location>
        <begin position="1989"/>
        <end position="2022"/>
    </location>
</feature>
<evidence type="ECO:0000256" key="1">
    <source>
        <dbReference type="SAM" id="MobiDB-lite"/>
    </source>
</evidence>
<feature type="region of interest" description="Disordered" evidence="1">
    <location>
        <begin position="2038"/>
        <end position="2064"/>
    </location>
</feature>
<feature type="compositionally biased region" description="Basic residues" evidence="1">
    <location>
        <begin position="1060"/>
        <end position="1080"/>
    </location>
</feature>
<feature type="region of interest" description="Disordered" evidence="1">
    <location>
        <begin position="2512"/>
        <end position="2651"/>
    </location>
</feature>
<feature type="region of interest" description="Disordered" evidence="1">
    <location>
        <begin position="2762"/>
        <end position="2952"/>
    </location>
</feature>
<dbReference type="SMART" id="SM01215">
    <property type="entry name" value="Fmp27_SW"/>
    <property type="match status" value="1"/>
</dbReference>
<feature type="compositionally biased region" description="Polar residues" evidence="1">
    <location>
        <begin position="2599"/>
        <end position="2608"/>
    </location>
</feature>
<feature type="compositionally biased region" description="Acidic residues" evidence="1">
    <location>
        <begin position="2784"/>
        <end position="2795"/>
    </location>
</feature>
<proteinExistence type="predicted"/>
<feature type="compositionally biased region" description="Basic residues" evidence="1">
    <location>
        <begin position="1097"/>
        <end position="1107"/>
    </location>
</feature>
<feature type="non-terminal residue" evidence="6">
    <location>
        <position position="2952"/>
    </location>
</feature>
<accession>A0A9P8EXK4</accession>
<dbReference type="SMART" id="SM01216">
    <property type="entry name" value="Fmp27_WPPW"/>
    <property type="match status" value="1"/>
</dbReference>